<sequence length="349" mass="35559">MSPQSTHPPTSETFSAAAAVELAVIERSGFVESRHLGSAVVVDPDGAPLIELGAPAEPVLTRSSLKPLQALACLEMGVPLAGESLVLATASHRAEEGHVEVVAGMLDSVGLGPEDLQCPAVAPADRGDRMRVRKDGTLVSPLHFNCSGKHAAFLMAQQLGGHDTAAYLDPDSAVQRQVAATVAEYCGGSSDFVGVDGCGAPVHALPLTRLAAGIGRLAAGTTEHARTLRDAVLAHPWAIEGHGRPNSVVIEKLGILAKFGAEGVMVMGTPGGHAVAVKCLDGSSRPTTMVALELLVTAGALPAEQVVPVLAELDHRVTGGIGGDGEPAVVGALRSSSAVLTAAEQLGRR</sequence>
<name>A0ABP8J338_9MICO</name>
<proteinExistence type="predicted"/>
<evidence type="ECO:0000313" key="1">
    <source>
        <dbReference type="EMBL" id="GAA4384175.1"/>
    </source>
</evidence>
<accession>A0ABP8J338</accession>
<keyword evidence="2" id="KW-1185">Reference proteome</keyword>
<reference evidence="2" key="1">
    <citation type="journal article" date="2019" name="Int. J. Syst. Evol. Microbiol.">
        <title>The Global Catalogue of Microorganisms (GCM) 10K type strain sequencing project: providing services to taxonomists for standard genome sequencing and annotation.</title>
        <authorList>
            <consortium name="The Broad Institute Genomics Platform"/>
            <consortium name="The Broad Institute Genome Sequencing Center for Infectious Disease"/>
            <person name="Wu L."/>
            <person name="Ma J."/>
        </authorList>
    </citation>
    <scope>NUCLEOTIDE SEQUENCE [LARGE SCALE GENOMIC DNA]</scope>
    <source>
        <strain evidence="2">JCM 17808</strain>
    </source>
</reference>
<gene>
    <name evidence="1" type="ORF">GCM10023167_04570</name>
</gene>
<dbReference type="EMBL" id="BAABGL010000002">
    <property type="protein sequence ID" value="GAA4384175.1"/>
    <property type="molecule type" value="Genomic_DNA"/>
</dbReference>
<evidence type="ECO:0000313" key="2">
    <source>
        <dbReference type="Proteomes" id="UP001500642"/>
    </source>
</evidence>
<dbReference type="InterPro" id="IPR010349">
    <property type="entry name" value="Asparaginase_II"/>
</dbReference>
<protein>
    <submittedName>
        <fullName evidence="1">Asparaginase</fullName>
    </submittedName>
</protein>
<dbReference type="PANTHER" id="PTHR42110:SF1">
    <property type="entry name" value="L-ASPARAGINASE, PUTATIVE (AFU_ORTHOLOGUE AFUA_3G11890)-RELATED"/>
    <property type="match status" value="1"/>
</dbReference>
<dbReference type="RefSeq" id="WP_345029491.1">
    <property type="nucleotide sequence ID" value="NZ_BAABGL010000002.1"/>
</dbReference>
<dbReference type="PANTHER" id="PTHR42110">
    <property type="entry name" value="L-ASPARAGINASE, PUTATIVE (AFU_ORTHOLOGUE AFUA_3G11890)-RELATED"/>
    <property type="match status" value="1"/>
</dbReference>
<dbReference type="Proteomes" id="UP001500642">
    <property type="component" value="Unassembled WGS sequence"/>
</dbReference>
<organism evidence="1 2">
    <name type="scientific">Brevibacterium pityocampae</name>
    <dbReference type="NCBI Taxonomy" id="506594"/>
    <lineage>
        <taxon>Bacteria</taxon>
        <taxon>Bacillati</taxon>
        <taxon>Actinomycetota</taxon>
        <taxon>Actinomycetes</taxon>
        <taxon>Micrococcales</taxon>
        <taxon>Brevibacteriaceae</taxon>
        <taxon>Brevibacterium</taxon>
    </lineage>
</organism>
<comment type="caution">
    <text evidence="1">The sequence shown here is derived from an EMBL/GenBank/DDBJ whole genome shotgun (WGS) entry which is preliminary data.</text>
</comment>
<dbReference type="Pfam" id="PF06089">
    <property type="entry name" value="Asparaginase_II"/>
    <property type="match status" value="1"/>
</dbReference>